<dbReference type="SUPFAM" id="SSF50022">
    <property type="entry name" value="ISP domain"/>
    <property type="match status" value="1"/>
</dbReference>
<evidence type="ECO:0000259" key="7">
    <source>
        <dbReference type="PROSITE" id="PS51296"/>
    </source>
</evidence>
<dbReference type="PROSITE" id="PS51296">
    <property type="entry name" value="RIESKE"/>
    <property type="match status" value="1"/>
</dbReference>
<dbReference type="RefSeq" id="WP_023432511.1">
    <property type="nucleotide sequence ID" value="NZ_AWXZ01000031.1"/>
</dbReference>
<dbReference type="AlphaFoldDB" id="V4TEB5"/>
<evidence type="ECO:0000256" key="2">
    <source>
        <dbReference type="ARBA" id="ARBA00022714"/>
    </source>
</evidence>
<accession>V4TEB5</accession>
<dbReference type="Pfam" id="PF00848">
    <property type="entry name" value="Ring_hydroxyl_A"/>
    <property type="match status" value="1"/>
</dbReference>
<evidence type="ECO:0000313" key="9">
    <source>
        <dbReference type="Proteomes" id="UP000017819"/>
    </source>
</evidence>
<keyword evidence="6" id="KW-0411">Iron-sulfur</keyword>
<evidence type="ECO:0000256" key="3">
    <source>
        <dbReference type="ARBA" id="ARBA00022723"/>
    </source>
</evidence>
<name>V4TEB5_9HYPH</name>
<dbReference type="CDD" id="cd03469">
    <property type="entry name" value="Rieske_RO_Alpha_N"/>
    <property type="match status" value="1"/>
</dbReference>
<organism evidence="8 9">
    <name type="scientific">Lutibaculum baratangense AMV1</name>
    <dbReference type="NCBI Taxonomy" id="631454"/>
    <lineage>
        <taxon>Bacteria</taxon>
        <taxon>Pseudomonadati</taxon>
        <taxon>Pseudomonadota</taxon>
        <taxon>Alphaproteobacteria</taxon>
        <taxon>Hyphomicrobiales</taxon>
        <taxon>Tepidamorphaceae</taxon>
        <taxon>Lutibaculum</taxon>
    </lineage>
</organism>
<keyword evidence="9" id="KW-1185">Reference proteome</keyword>
<dbReference type="GO" id="GO:0019133">
    <property type="term" value="F:choline monooxygenase activity"/>
    <property type="evidence" value="ECO:0007669"/>
    <property type="project" value="UniProtKB-EC"/>
</dbReference>
<dbReference type="CDD" id="cd00680">
    <property type="entry name" value="RHO_alpha_C"/>
    <property type="match status" value="1"/>
</dbReference>
<dbReference type="Gene3D" id="2.102.10.10">
    <property type="entry name" value="Rieske [2Fe-2S] iron-sulphur domain"/>
    <property type="match status" value="1"/>
</dbReference>
<feature type="domain" description="Rieske" evidence="7">
    <location>
        <begin position="42"/>
        <end position="151"/>
    </location>
</feature>
<dbReference type="OrthoDB" id="7456916at2"/>
<reference evidence="8 9" key="1">
    <citation type="journal article" date="2014" name="Genome Announc.">
        <title>Draft Genome Sequence of Lutibaculum baratangense Strain AMV1T, Isolated from a Mud Volcano in Andamans, India.</title>
        <authorList>
            <person name="Singh A."/>
            <person name="Sreenivas A."/>
            <person name="Sathyanarayana Reddy G."/>
            <person name="Pinnaka A.K."/>
            <person name="Shivaji S."/>
        </authorList>
    </citation>
    <scope>NUCLEOTIDE SEQUENCE [LARGE SCALE GENOMIC DNA]</scope>
    <source>
        <strain evidence="8 9">AMV1</strain>
    </source>
</reference>
<dbReference type="GO" id="GO:0005506">
    <property type="term" value="F:iron ion binding"/>
    <property type="evidence" value="ECO:0007669"/>
    <property type="project" value="InterPro"/>
</dbReference>
<dbReference type="InterPro" id="IPR015879">
    <property type="entry name" value="Ring_hydroxy_dOase_asu_C_dom"/>
</dbReference>
<dbReference type="InterPro" id="IPR017941">
    <property type="entry name" value="Rieske_2Fe-2S"/>
</dbReference>
<sequence length="402" mass="45875">MLADQATTAVPNDWDRRGLPAWTYTSEEMFEVEKEELFRSRWQLACHVNDVAEPGRYLCFDIAGERAVIIRGRDMQVRAVHNVCRHRGSRVVAAERGQCKAAIVCPFHAWSYNLDGTLRGAARPETLPDLDPVEWGLKPVEMEIWRGFVFIRFKPSEQPSIREIMARFDEEIAPYETETLLPAGDAFWSEALEVNWKAVRDVDNEGYHVPMAHPALQQLYGQHYYDEPFVGGTSRSFATFNESHGKLWSVRHYRSVLPEATWLPESHRKAWLYAGIFPNAVIGLYPDSVMFYQEIPVAVNRTILRGAVYRRPEESRKLKLARYLSGRIDAITSEEDQQLTIWSCEASNSSAFDGIMLSDLEYGVRTYHDELRAVMPVMNEAQAPAEGTLARRNAELLASRGS</sequence>
<dbReference type="EC" id="1.14.15.7" evidence="8"/>
<dbReference type="PATRIC" id="fig|631454.5.peg.2350"/>
<keyword evidence="5" id="KW-0408">Iron</keyword>
<dbReference type="GO" id="GO:0051537">
    <property type="term" value="F:2 iron, 2 sulfur cluster binding"/>
    <property type="evidence" value="ECO:0007669"/>
    <property type="project" value="UniProtKB-KW"/>
</dbReference>
<dbReference type="InterPro" id="IPR036922">
    <property type="entry name" value="Rieske_2Fe-2S_sf"/>
</dbReference>
<evidence type="ECO:0000313" key="8">
    <source>
        <dbReference type="EMBL" id="ESR24548.1"/>
    </source>
</evidence>
<keyword evidence="3" id="KW-0479">Metal-binding</keyword>
<dbReference type="EMBL" id="AWXZ01000031">
    <property type="protein sequence ID" value="ESR24548.1"/>
    <property type="molecule type" value="Genomic_DNA"/>
</dbReference>
<evidence type="ECO:0000256" key="4">
    <source>
        <dbReference type="ARBA" id="ARBA00023002"/>
    </source>
</evidence>
<protein>
    <submittedName>
        <fullName evidence="8">Choline monooxygenase</fullName>
        <ecNumber evidence="8">1.14.15.7</ecNumber>
    </submittedName>
</protein>
<dbReference type="Proteomes" id="UP000017819">
    <property type="component" value="Unassembled WGS sequence"/>
</dbReference>
<comment type="caution">
    <text evidence="8">The sequence shown here is derived from an EMBL/GenBank/DDBJ whole genome shotgun (WGS) entry which is preliminary data.</text>
</comment>
<dbReference type="InterPro" id="IPR001663">
    <property type="entry name" value="Rng_hydr_dOase-A"/>
</dbReference>
<keyword evidence="8" id="KW-0503">Monooxygenase</keyword>
<dbReference type="Pfam" id="PF00355">
    <property type="entry name" value="Rieske"/>
    <property type="match status" value="1"/>
</dbReference>
<dbReference type="eggNOG" id="COG4638">
    <property type="taxonomic scope" value="Bacteria"/>
</dbReference>
<dbReference type="SUPFAM" id="SSF55961">
    <property type="entry name" value="Bet v1-like"/>
    <property type="match status" value="1"/>
</dbReference>
<evidence type="ECO:0000256" key="1">
    <source>
        <dbReference type="ARBA" id="ARBA00001962"/>
    </source>
</evidence>
<evidence type="ECO:0000256" key="5">
    <source>
        <dbReference type="ARBA" id="ARBA00023004"/>
    </source>
</evidence>
<gene>
    <name evidence="8" type="ORF">N177_2382</name>
</gene>
<dbReference type="PANTHER" id="PTHR43756:SF5">
    <property type="entry name" value="CHOLINE MONOOXYGENASE, CHLOROPLASTIC"/>
    <property type="match status" value="1"/>
</dbReference>
<dbReference type="STRING" id="631454.N177_2382"/>
<keyword evidence="4 8" id="KW-0560">Oxidoreductase</keyword>
<keyword evidence="2" id="KW-0001">2Fe-2S</keyword>
<evidence type="ECO:0000256" key="6">
    <source>
        <dbReference type="ARBA" id="ARBA00023014"/>
    </source>
</evidence>
<dbReference type="PANTHER" id="PTHR43756">
    <property type="entry name" value="CHOLINE MONOOXYGENASE, CHLOROPLASTIC"/>
    <property type="match status" value="1"/>
</dbReference>
<comment type="cofactor">
    <cofactor evidence="1">
        <name>Fe cation</name>
        <dbReference type="ChEBI" id="CHEBI:24875"/>
    </cofactor>
</comment>
<dbReference type="PRINTS" id="PR00090">
    <property type="entry name" value="RNGDIOXGNASE"/>
</dbReference>
<proteinExistence type="predicted"/>
<dbReference type="Gene3D" id="3.90.380.10">
    <property type="entry name" value="Naphthalene 1,2-dioxygenase Alpha Subunit, Chain A, domain 1"/>
    <property type="match status" value="1"/>
</dbReference>